<dbReference type="EMBL" id="NBXA01000001">
    <property type="protein sequence ID" value="RFA17174.1"/>
    <property type="molecule type" value="Genomic_DNA"/>
</dbReference>
<organism evidence="10 11">
    <name type="scientific">Subtercola boreus</name>
    <dbReference type="NCBI Taxonomy" id="120213"/>
    <lineage>
        <taxon>Bacteria</taxon>
        <taxon>Bacillati</taxon>
        <taxon>Actinomycetota</taxon>
        <taxon>Actinomycetes</taxon>
        <taxon>Micrococcales</taxon>
        <taxon>Microbacteriaceae</taxon>
        <taxon>Subtercola</taxon>
    </lineage>
</organism>
<keyword evidence="2" id="KW-1003">Cell membrane</keyword>
<reference evidence="10 11" key="1">
    <citation type="submission" date="2017-04" db="EMBL/GenBank/DDBJ databases">
        <title>Comparative genome analysis of Subtercola boreus.</title>
        <authorList>
            <person name="Cho Y.-J."/>
            <person name="Cho A."/>
            <person name="Kim O.-S."/>
            <person name="Lee J.-I."/>
        </authorList>
    </citation>
    <scope>NUCLEOTIDE SEQUENCE [LARGE SCALE GENOMIC DNA]</scope>
    <source>
        <strain evidence="10 11">P27444</strain>
    </source>
</reference>
<feature type="transmembrane region" description="Helical" evidence="7">
    <location>
        <begin position="300"/>
        <end position="326"/>
    </location>
</feature>
<evidence type="ECO:0000313" key="10">
    <source>
        <dbReference type="EMBL" id="RFA17174.1"/>
    </source>
</evidence>
<evidence type="ECO:0000256" key="1">
    <source>
        <dbReference type="ARBA" id="ARBA00004651"/>
    </source>
</evidence>
<dbReference type="Pfam" id="PF02687">
    <property type="entry name" value="FtsX"/>
    <property type="match status" value="1"/>
</dbReference>
<dbReference type="InterPro" id="IPR003838">
    <property type="entry name" value="ABC3_permease_C"/>
</dbReference>
<dbReference type="GO" id="GO:0005886">
    <property type="term" value="C:plasma membrane"/>
    <property type="evidence" value="ECO:0007669"/>
    <property type="project" value="UniProtKB-SubCell"/>
</dbReference>
<proteinExistence type="inferred from homology"/>
<evidence type="ECO:0000256" key="2">
    <source>
        <dbReference type="ARBA" id="ARBA00022475"/>
    </source>
</evidence>
<feature type="transmembrane region" description="Helical" evidence="7">
    <location>
        <begin position="349"/>
        <end position="376"/>
    </location>
</feature>
<evidence type="ECO:0008006" key="12">
    <source>
        <dbReference type="Google" id="ProtNLM"/>
    </source>
</evidence>
<evidence type="ECO:0000256" key="4">
    <source>
        <dbReference type="ARBA" id="ARBA00022989"/>
    </source>
</evidence>
<sequence length="424" mass="43306">MGELRASTGGCVAPSRLRHIDAWRTALSGIRSRSTRSVLSSLGIAVSIAALTAILGLSASNQADVLADLDAQGANLVVVTPVVGVDGDAAELPSSAPAMVARMPAVESVAVLRSVPREMHAYRNDLVPAGESNGLTVAAVDPGYFAAVGAEFGAGESFGEAGRALPEVVLGHEAARLLGVDLLGVDPLGVDPLGVDHAAQRIWVGSEWYAVSGILDPRPRVAGLDTSVLLGDAWAEQRLWSDHDASHIISLTMRVRAESLDTVRRMLAPTVDPSNPRTVSVSNPSALVATRAIVDDSMSVLVAGLAAVALLVGAIGIANTMVVAVLERRGEIGLRRALGARANHIARQFLLECIVLSGVGGIVGWAAGAVVVGVATTVNGQVFVLPLASAALFPGVAVIVGVLAGLQPATRAARVPPTTALKAG</sequence>
<keyword evidence="5 7" id="KW-0472">Membrane</keyword>
<dbReference type="Pfam" id="PF12704">
    <property type="entry name" value="MacB_PCD"/>
    <property type="match status" value="1"/>
</dbReference>
<evidence type="ECO:0000259" key="9">
    <source>
        <dbReference type="Pfam" id="PF12704"/>
    </source>
</evidence>
<dbReference type="InterPro" id="IPR025857">
    <property type="entry name" value="MacB_PCD"/>
</dbReference>
<evidence type="ECO:0000256" key="3">
    <source>
        <dbReference type="ARBA" id="ARBA00022692"/>
    </source>
</evidence>
<dbReference type="GO" id="GO:0022857">
    <property type="term" value="F:transmembrane transporter activity"/>
    <property type="evidence" value="ECO:0007669"/>
    <property type="project" value="TreeGrafter"/>
</dbReference>
<protein>
    <recommendedName>
        <fullName evidence="12">ABC transporter permease</fullName>
    </recommendedName>
</protein>
<evidence type="ECO:0000256" key="6">
    <source>
        <dbReference type="ARBA" id="ARBA00038076"/>
    </source>
</evidence>
<feature type="domain" description="ABC3 transporter permease C-terminal" evidence="8">
    <location>
        <begin position="305"/>
        <end position="417"/>
    </location>
</feature>
<dbReference type="AlphaFoldDB" id="A0A3E0W484"/>
<dbReference type="PANTHER" id="PTHR30572:SF4">
    <property type="entry name" value="ABC TRANSPORTER PERMEASE YTRF"/>
    <property type="match status" value="1"/>
</dbReference>
<dbReference type="OrthoDB" id="9780560at2"/>
<dbReference type="Proteomes" id="UP000256709">
    <property type="component" value="Unassembled WGS sequence"/>
</dbReference>
<keyword evidence="3 7" id="KW-0812">Transmembrane</keyword>
<comment type="similarity">
    <text evidence="6">Belongs to the ABC-4 integral membrane protein family.</text>
</comment>
<dbReference type="PANTHER" id="PTHR30572">
    <property type="entry name" value="MEMBRANE COMPONENT OF TRANSPORTER-RELATED"/>
    <property type="match status" value="1"/>
</dbReference>
<feature type="domain" description="MacB-like periplasmic core" evidence="9">
    <location>
        <begin position="37"/>
        <end position="256"/>
    </location>
</feature>
<evidence type="ECO:0000256" key="7">
    <source>
        <dbReference type="SAM" id="Phobius"/>
    </source>
</evidence>
<gene>
    <name evidence="10" type="ORF">B7R21_00060</name>
</gene>
<evidence type="ECO:0000256" key="5">
    <source>
        <dbReference type="ARBA" id="ARBA00023136"/>
    </source>
</evidence>
<evidence type="ECO:0000313" key="11">
    <source>
        <dbReference type="Proteomes" id="UP000256709"/>
    </source>
</evidence>
<comment type="caution">
    <text evidence="10">The sequence shown here is derived from an EMBL/GenBank/DDBJ whole genome shotgun (WGS) entry which is preliminary data.</text>
</comment>
<evidence type="ECO:0000259" key="8">
    <source>
        <dbReference type="Pfam" id="PF02687"/>
    </source>
</evidence>
<comment type="subcellular location">
    <subcellularLocation>
        <location evidence="1">Cell membrane</location>
        <topology evidence="1">Multi-pass membrane protein</topology>
    </subcellularLocation>
</comment>
<keyword evidence="4 7" id="KW-1133">Transmembrane helix</keyword>
<feature type="transmembrane region" description="Helical" evidence="7">
    <location>
        <begin position="38"/>
        <end position="59"/>
    </location>
</feature>
<feature type="transmembrane region" description="Helical" evidence="7">
    <location>
        <begin position="382"/>
        <end position="406"/>
    </location>
</feature>
<dbReference type="InterPro" id="IPR050250">
    <property type="entry name" value="Macrolide_Exporter_MacB"/>
</dbReference>
<accession>A0A3E0W484</accession>
<name>A0A3E0W484_9MICO</name>